<accession>A0A7M4DS79</accession>
<organism evidence="1 2">
    <name type="scientific">Occultella aeris</name>
    <dbReference type="NCBI Taxonomy" id="2761496"/>
    <lineage>
        <taxon>Bacteria</taxon>
        <taxon>Bacillati</taxon>
        <taxon>Actinomycetota</taxon>
        <taxon>Actinomycetes</taxon>
        <taxon>Micrococcales</taxon>
        <taxon>Ruaniaceae</taxon>
        <taxon>Occultella</taxon>
    </lineage>
</organism>
<evidence type="ECO:0000313" key="2">
    <source>
        <dbReference type="Proteomes" id="UP000419743"/>
    </source>
</evidence>
<reference evidence="1 2" key="1">
    <citation type="submission" date="2019-11" db="EMBL/GenBank/DDBJ databases">
        <authorList>
            <person name="Criscuolo A."/>
        </authorList>
    </citation>
    <scope>NUCLEOTIDE SEQUENCE [LARGE SCALE GENOMIC DNA]</scope>
    <source>
        <strain evidence="1">CIP111667</strain>
    </source>
</reference>
<dbReference type="EMBL" id="CACRYJ010000068">
    <property type="protein sequence ID" value="VZO40323.1"/>
    <property type="molecule type" value="Genomic_DNA"/>
</dbReference>
<proteinExistence type="predicted"/>
<protein>
    <recommendedName>
        <fullName evidence="3">Glyoxalase</fullName>
    </recommendedName>
</protein>
<keyword evidence="2" id="KW-1185">Reference proteome</keyword>
<gene>
    <name evidence="1" type="ORF">HALOF300_05027</name>
</gene>
<name>A0A7M4DS79_9MICO</name>
<dbReference type="Proteomes" id="UP000419743">
    <property type="component" value="Unassembled WGS sequence"/>
</dbReference>
<dbReference type="AlphaFoldDB" id="A0A7M4DS79"/>
<sequence>MPESMLTSVISVLPVTDHAGATAWYGRWIGRGPDVEPMEGIVRTAEGADPAGNKVVFVQEVTEHPDDETPTA</sequence>
<evidence type="ECO:0008006" key="3">
    <source>
        <dbReference type="Google" id="ProtNLM"/>
    </source>
</evidence>
<comment type="caution">
    <text evidence="1">The sequence shown here is derived from an EMBL/GenBank/DDBJ whole genome shotgun (WGS) entry which is preliminary data.</text>
</comment>
<evidence type="ECO:0000313" key="1">
    <source>
        <dbReference type="EMBL" id="VZO40323.1"/>
    </source>
</evidence>
<dbReference type="RefSeq" id="WP_156743576.1">
    <property type="nucleotide sequence ID" value="NZ_CACRYJ010000068.1"/>
</dbReference>